<dbReference type="EMBL" id="CP064955">
    <property type="protein sequence ID" value="QPK83985.1"/>
    <property type="molecule type" value="Genomic_DNA"/>
</dbReference>
<keyword evidence="2" id="KW-1185">Reference proteome</keyword>
<gene>
    <name evidence="1" type="ORF">G7Y29_04140</name>
</gene>
<dbReference type="Proteomes" id="UP000594586">
    <property type="component" value="Chromosome"/>
</dbReference>
<accession>A0A7T0PFK9</accession>
<sequence>MTNNIADSHTLASDIINRHPLALDDLRTIIHHPRSLARPSAAWRPPVKALPPLRHGPKLSAAVSRRRVGPRARARIQGWGETQVPAYLIELRISDDTGAPADRTLTEAWVRALVTEDCIESVHEIPSNRTATYVWLADGSFQPVYSPPSMFDGMTAA</sequence>
<evidence type="ECO:0000313" key="1">
    <source>
        <dbReference type="EMBL" id="QPK83985.1"/>
    </source>
</evidence>
<protein>
    <submittedName>
        <fullName evidence="1">Uncharacterized protein</fullName>
    </submittedName>
</protein>
<dbReference type="RefSeq" id="WP_165002115.1">
    <property type="nucleotide sequence ID" value="NZ_CP064955.1"/>
</dbReference>
<evidence type="ECO:0000313" key="2">
    <source>
        <dbReference type="Proteomes" id="UP000594586"/>
    </source>
</evidence>
<organism evidence="1 2">
    <name type="scientific">Corynebacterium qintianiae</name>
    <dbReference type="NCBI Taxonomy" id="2709392"/>
    <lineage>
        <taxon>Bacteria</taxon>
        <taxon>Bacillati</taxon>
        <taxon>Actinomycetota</taxon>
        <taxon>Actinomycetes</taxon>
        <taxon>Mycobacteriales</taxon>
        <taxon>Corynebacteriaceae</taxon>
        <taxon>Corynebacterium</taxon>
    </lineage>
</organism>
<proteinExistence type="predicted"/>
<dbReference type="AlphaFoldDB" id="A0A7T0PFK9"/>
<name>A0A7T0PFK9_9CORY</name>
<dbReference type="KEGG" id="cqn:G7Y29_04140"/>
<reference evidence="1 2" key="1">
    <citation type="submission" date="2020-11" db="EMBL/GenBank/DDBJ databases">
        <title>Corynebacterium sp. MC1420.</title>
        <authorList>
            <person name="Zhou J."/>
        </authorList>
    </citation>
    <scope>NUCLEOTIDE SEQUENCE [LARGE SCALE GENOMIC DNA]</scope>
    <source>
        <strain evidence="1 2">MC1420</strain>
    </source>
</reference>